<organism evidence="2 3">
    <name type="scientific">Histidinibacterium aquaticum</name>
    <dbReference type="NCBI Taxonomy" id="2613962"/>
    <lineage>
        <taxon>Bacteria</taxon>
        <taxon>Pseudomonadati</taxon>
        <taxon>Pseudomonadota</taxon>
        <taxon>Alphaproteobacteria</taxon>
        <taxon>Rhodobacterales</taxon>
        <taxon>Paracoccaceae</taxon>
        <taxon>Histidinibacterium</taxon>
    </lineage>
</organism>
<dbReference type="InterPro" id="IPR010753">
    <property type="entry name" value="DUF1330"/>
</dbReference>
<dbReference type="EMBL" id="VYQE01000003">
    <property type="protein sequence ID" value="KAA9008040.1"/>
    <property type="molecule type" value="Genomic_DNA"/>
</dbReference>
<keyword evidence="3" id="KW-1185">Reference proteome</keyword>
<sequence length="95" mass="10801">MPKGYWIGHITVTDAEAYKEYVERDTPVIEGFGGRFLIRGGSSETPEGTTQERHVVIEFPDYETAVRAYESSEYQEIAEIRRRNAESTIILVEGT</sequence>
<reference evidence="2 3" key="1">
    <citation type="submission" date="2019-09" db="EMBL/GenBank/DDBJ databases">
        <authorList>
            <person name="Park J.-S."/>
            <person name="Choi H.-J."/>
        </authorList>
    </citation>
    <scope>NUCLEOTIDE SEQUENCE [LARGE SCALE GENOMIC DNA]</scope>
    <source>
        <strain evidence="2 3">176SS1-4</strain>
    </source>
</reference>
<name>A0A5J5GJ21_9RHOB</name>
<gene>
    <name evidence="2" type="ORF">F3S47_11060</name>
</gene>
<dbReference type="RefSeq" id="WP_150445323.1">
    <property type="nucleotide sequence ID" value="NZ_VYQE01000003.1"/>
</dbReference>
<dbReference type="Pfam" id="PF07045">
    <property type="entry name" value="DUF1330"/>
    <property type="match status" value="1"/>
</dbReference>
<dbReference type="InterPro" id="IPR011008">
    <property type="entry name" value="Dimeric_a/b-barrel"/>
</dbReference>
<evidence type="ECO:0000259" key="1">
    <source>
        <dbReference type="Pfam" id="PF07045"/>
    </source>
</evidence>
<dbReference type="AlphaFoldDB" id="A0A5J5GJ21"/>
<accession>A0A5J5GJ21</accession>
<dbReference type="PANTHER" id="PTHR41521">
    <property type="match status" value="1"/>
</dbReference>
<comment type="caution">
    <text evidence="2">The sequence shown here is derived from an EMBL/GenBank/DDBJ whole genome shotgun (WGS) entry which is preliminary data.</text>
</comment>
<dbReference type="Gene3D" id="3.30.70.100">
    <property type="match status" value="1"/>
</dbReference>
<protein>
    <submittedName>
        <fullName evidence="2">DUF1330 domain-containing protein</fullName>
    </submittedName>
</protein>
<evidence type="ECO:0000313" key="2">
    <source>
        <dbReference type="EMBL" id="KAA9008040.1"/>
    </source>
</evidence>
<dbReference type="Proteomes" id="UP000326554">
    <property type="component" value="Unassembled WGS sequence"/>
</dbReference>
<feature type="domain" description="DUF1330" evidence="1">
    <location>
        <begin position="3"/>
        <end position="94"/>
    </location>
</feature>
<dbReference type="SUPFAM" id="SSF54909">
    <property type="entry name" value="Dimeric alpha+beta barrel"/>
    <property type="match status" value="1"/>
</dbReference>
<dbReference type="PANTHER" id="PTHR41521:SF4">
    <property type="entry name" value="BLR0684 PROTEIN"/>
    <property type="match status" value="1"/>
</dbReference>
<proteinExistence type="predicted"/>
<evidence type="ECO:0000313" key="3">
    <source>
        <dbReference type="Proteomes" id="UP000326554"/>
    </source>
</evidence>